<sequence>MSSNVIICPKKWFSDEGGMSANRGKAGQKEICDKKKEKRYVWQEKEQAEQTMRNHAERRELKPPVFSWLLLFLRKDSCETYTPNGTCGISWGMRYAFLNIRYFLSMRHVGRSLPL</sequence>
<name>A0A1H7L065_PHOVU</name>
<dbReference type="AlphaFoldDB" id="A0A1H7L065"/>
<dbReference type="Proteomes" id="UP000261003">
    <property type="component" value="Unassembled WGS sequence"/>
</dbReference>
<evidence type="ECO:0000313" key="1">
    <source>
        <dbReference type="EMBL" id="RGM44525.1"/>
    </source>
</evidence>
<reference evidence="1 2" key="1">
    <citation type="submission" date="2018-08" db="EMBL/GenBank/DDBJ databases">
        <title>A genome reference for cultivated species of the human gut microbiota.</title>
        <authorList>
            <person name="Zou Y."/>
            <person name="Xue W."/>
            <person name="Luo G."/>
        </authorList>
    </citation>
    <scope>NUCLEOTIDE SEQUENCE [LARGE SCALE GENOMIC DNA]</scope>
    <source>
        <strain evidence="1 2">OM08-13BH</strain>
    </source>
</reference>
<dbReference type="EMBL" id="QSTG01000012">
    <property type="protein sequence ID" value="RGM44525.1"/>
    <property type="molecule type" value="Genomic_DNA"/>
</dbReference>
<comment type="caution">
    <text evidence="1">The sequence shown here is derived from an EMBL/GenBank/DDBJ whole genome shotgun (WGS) entry which is preliminary data.</text>
</comment>
<gene>
    <name evidence="1" type="ORF">DXC16_09020</name>
</gene>
<organism evidence="1 2">
    <name type="scientific">Phocaeicola vulgatus</name>
    <name type="common">Bacteroides vulgatus</name>
    <dbReference type="NCBI Taxonomy" id="821"/>
    <lineage>
        <taxon>Bacteria</taxon>
        <taxon>Pseudomonadati</taxon>
        <taxon>Bacteroidota</taxon>
        <taxon>Bacteroidia</taxon>
        <taxon>Bacteroidales</taxon>
        <taxon>Bacteroidaceae</taxon>
        <taxon>Phocaeicola</taxon>
    </lineage>
</organism>
<accession>A0A1H7L065</accession>
<dbReference type="RefSeq" id="WP_074783563.1">
    <property type="nucleotide sequence ID" value="NZ_FOBA01000017.1"/>
</dbReference>
<proteinExistence type="predicted"/>
<evidence type="ECO:0000313" key="2">
    <source>
        <dbReference type="Proteomes" id="UP000261003"/>
    </source>
</evidence>
<protein>
    <submittedName>
        <fullName evidence="1">Uncharacterized protein</fullName>
    </submittedName>
</protein>